<feature type="transmembrane region" description="Helical" evidence="8">
    <location>
        <begin position="402"/>
        <end position="427"/>
    </location>
</feature>
<protein>
    <submittedName>
        <fullName evidence="9">Dolichyl-phosphate-mannose-protein mannosyltransferase family protein</fullName>
    </submittedName>
</protein>
<reference evidence="9 10" key="1">
    <citation type="journal article" date="2017" name="Nat. Microbiol.">
        <title>Natural product diversity associated with the nematode symbionts Photorhabdus and Xenorhabdus.</title>
        <authorList>
            <person name="Tobias N.J."/>
            <person name="Wolff H."/>
            <person name="Djahanschiri B."/>
            <person name="Grundmann F."/>
            <person name="Kronenwerth M."/>
            <person name="Shi Y.M."/>
            <person name="Simonyi S."/>
            <person name="Grun P."/>
            <person name="Shapiro-Ilan D."/>
            <person name="Pidot S.J."/>
            <person name="Stinear T.P."/>
            <person name="Ebersberger I."/>
            <person name="Bode H.B."/>
        </authorList>
    </citation>
    <scope>NUCLEOTIDE SEQUENCE [LARGE SCALE GENOMIC DNA]</scope>
    <source>
        <strain evidence="9 10">DSM 17907</strain>
    </source>
</reference>
<gene>
    <name evidence="9" type="ORF">Xkoz_02517</name>
</gene>
<feature type="transmembrane region" description="Helical" evidence="8">
    <location>
        <begin position="439"/>
        <end position="459"/>
    </location>
</feature>
<dbReference type="GO" id="GO:0010041">
    <property type="term" value="P:response to iron(III) ion"/>
    <property type="evidence" value="ECO:0007669"/>
    <property type="project" value="TreeGrafter"/>
</dbReference>
<keyword evidence="4 9" id="KW-0808">Transferase</keyword>
<evidence type="ECO:0000313" key="10">
    <source>
        <dbReference type="Proteomes" id="UP000221101"/>
    </source>
</evidence>
<keyword evidence="7 8" id="KW-0472">Membrane</keyword>
<keyword evidence="5 8" id="KW-0812">Transmembrane</keyword>
<evidence type="ECO:0000256" key="4">
    <source>
        <dbReference type="ARBA" id="ARBA00022679"/>
    </source>
</evidence>
<feature type="transmembrane region" description="Helical" evidence="8">
    <location>
        <begin position="180"/>
        <end position="206"/>
    </location>
</feature>
<name>A0A2D0L8Z0_9GAMM</name>
<feature type="transmembrane region" description="Helical" evidence="8">
    <location>
        <begin position="96"/>
        <end position="113"/>
    </location>
</feature>
<comment type="caution">
    <text evidence="9">The sequence shown here is derived from an EMBL/GenBank/DDBJ whole genome shotgun (WGS) entry which is preliminary data.</text>
</comment>
<feature type="transmembrane region" description="Helical" evidence="8">
    <location>
        <begin position="148"/>
        <end position="168"/>
    </location>
</feature>
<accession>A0A2D0L8Z0</accession>
<feature type="transmembrane region" description="Helical" evidence="8">
    <location>
        <begin position="359"/>
        <end position="382"/>
    </location>
</feature>
<dbReference type="OrthoDB" id="9775035at2"/>
<evidence type="ECO:0000256" key="1">
    <source>
        <dbReference type="ARBA" id="ARBA00004651"/>
    </source>
</evidence>
<evidence type="ECO:0000256" key="7">
    <source>
        <dbReference type="ARBA" id="ARBA00023136"/>
    </source>
</evidence>
<dbReference type="GO" id="GO:0005886">
    <property type="term" value="C:plasma membrane"/>
    <property type="evidence" value="ECO:0007669"/>
    <property type="project" value="UniProtKB-SubCell"/>
</dbReference>
<organism evidence="9 10">
    <name type="scientific">Xenorhabdus kozodoii</name>
    <dbReference type="NCBI Taxonomy" id="351676"/>
    <lineage>
        <taxon>Bacteria</taxon>
        <taxon>Pseudomonadati</taxon>
        <taxon>Pseudomonadota</taxon>
        <taxon>Gammaproteobacteria</taxon>
        <taxon>Enterobacterales</taxon>
        <taxon>Morganellaceae</taxon>
        <taxon>Xenorhabdus</taxon>
    </lineage>
</organism>
<dbReference type="EMBL" id="NJCX01000017">
    <property type="protein sequence ID" value="PHM72123.1"/>
    <property type="molecule type" value="Genomic_DNA"/>
</dbReference>
<dbReference type="RefSeq" id="WP_099142481.1">
    <property type="nucleotide sequence ID" value="NZ_CAWNOR010000050.1"/>
</dbReference>
<dbReference type="Proteomes" id="UP000221101">
    <property type="component" value="Unassembled WGS sequence"/>
</dbReference>
<comment type="subcellular location">
    <subcellularLocation>
        <location evidence="1">Cell membrane</location>
        <topology evidence="1">Multi-pass membrane protein</topology>
    </subcellularLocation>
</comment>
<keyword evidence="3 9" id="KW-0328">Glycosyltransferase</keyword>
<feature type="transmembrane region" description="Helical" evidence="8">
    <location>
        <begin position="72"/>
        <end position="89"/>
    </location>
</feature>
<proteinExistence type="predicted"/>
<feature type="transmembrane region" description="Helical" evidence="8">
    <location>
        <begin position="218"/>
        <end position="242"/>
    </location>
</feature>
<feature type="transmembrane region" description="Helical" evidence="8">
    <location>
        <begin position="276"/>
        <end position="297"/>
    </location>
</feature>
<sequence length="567" mass="64684">MNTPNKLTQTDIKALLLFIAFTLLYLLPGVYGHTPWKQDENYSFGMIHTMYETGNWLVTMNAGQPFMEKPPLYYWTAASFIHLLSPWLPMHDAARTASLFFSVINFSFFILLARRVFDVKNFTDHRIWIAFALYASAPGLVRHSHDMFTDTALMTGTTIGLYGLLGLIKNEKTAYSCLWLIIGTAVTLLSKGVFIPGLLWCCLILAPIFLKHCRTRQYWLNALFSGIIALVLILPWPMMLLIEHPDLFKIWLWDNNIGRFLGFSVDDLGARGNLTMIPEAVLLFALPSGILAFIFILTNPIKILSDKHYFLCAAFVVLGVVLLQISASGRALYLLPFIAPMAILATGIFIKIPQIAHKYFTLFSSLFWSALILFLWTCYFLSLSPDYKHWLTPFSRWLPMDYQMHFSGFIVVIAALITMVWIAKNCLLAKSPALRAAQTWVLGIATVWGLVFTLFVGWIDYTKGYKGTFLDLKQKLADVYKDNDCMASYYIGESEAPMLYYFAQVLHQQQSQFETPEKCDWLIVLSEEIAPAPEGMALFWHGHRPNRDRENLVVYRKVALGDVKNNQ</sequence>
<keyword evidence="10" id="KW-1185">Reference proteome</keyword>
<evidence type="ECO:0000256" key="8">
    <source>
        <dbReference type="SAM" id="Phobius"/>
    </source>
</evidence>
<dbReference type="InterPro" id="IPR050297">
    <property type="entry name" value="LipidA_mod_glycosyltrf_83"/>
</dbReference>
<feature type="transmembrane region" description="Helical" evidence="8">
    <location>
        <begin position="309"/>
        <end position="327"/>
    </location>
</feature>
<feature type="transmembrane region" description="Helical" evidence="8">
    <location>
        <begin position="333"/>
        <end position="352"/>
    </location>
</feature>
<dbReference type="AlphaFoldDB" id="A0A2D0L8Z0"/>
<keyword evidence="2" id="KW-1003">Cell membrane</keyword>
<evidence type="ECO:0000256" key="6">
    <source>
        <dbReference type="ARBA" id="ARBA00022989"/>
    </source>
</evidence>
<dbReference type="PANTHER" id="PTHR33908">
    <property type="entry name" value="MANNOSYLTRANSFERASE YKCB-RELATED"/>
    <property type="match status" value="1"/>
</dbReference>
<dbReference type="GO" id="GO:0016763">
    <property type="term" value="F:pentosyltransferase activity"/>
    <property type="evidence" value="ECO:0007669"/>
    <property type="project" value="TreeGrafter"/>
</dbReference>
<evidence type="ECO:0000256" key="5">
    <source>
        <dbReference type="ARBA" id="ARBA00022692"/>
    </source>
</evidence>
<dbReference type="GO" id="GO:0009103">
    <property type="term" value="P:lipopolysaccharide biosynthetic process"/>
    <property type="evidence" value="ECO:0007669"/>
    <property type="project" value="UniProtKB-ARBA"/>
</dbReference>
<feature type="transmembrane region" description="Helical" evidence="8">
    <location>
        <begin position="125"/>
        <end position="141"/>
    </location>
</feature>
<evidence type="ECO:0000256" key="2">
    <source>
        <dbReference type="ARBA" id="ARBA00022475"/>
    </source>
</evidence>
<evidence type="ECO:0000256" key="3">
    <source>
        <dbReference type="ARBA" id="ARBA00022676"/>
    </source>
</evidence>
<dbReference type="PANTHER" id="PTHR33908:SF3">
    <property type="entry name" value="UNDECAPRENYL PHOSPHATE-ALPHA-4-AMINO-4-DEOXY-L-ARABINOSE ARABINOSYL TRANSFERASE"/>
    <property type="match status" value="1"/>
</dbReference>
<evidence type="ECO:0000313" key="9">
    <source>
        <dbReference type="EMBL" id="PHM72123.1"/>
    </source>
</evidence>
<keyword evidence="6 8" id="KW-1133">Transmembrane helix</keyword>